<name>A0A3B7MNQ8_9BACT</name>
<dbReference type="Proteomes" id="UP000263900">
    <property type="component" value="Chromosome"/>
</dbReference>
<dbReference type="KEGG" id="pseg:D3H65_20010"/>
<dbReference type="AlphaFoldDB" id="A0A3B7MNQ8"/>
<keyword evidence="2" id="KW-1185">Reference proteome</keyword>
<organism evidence="1 2">
    <name type="scientific">Paraflavitalea soli</name>
    <dbReference type="NCBI Taxonomy" id="2315862"/>
    <lineage>
        <taxon>Bacteria</taxon>
        <taxon>Pseudomonadati</taxon>
        <taxon>Bacteroidota</taxon>
        <taxon>Chitinophagia</taxon>
        <taxon>Chitinophagales</taxon>
        <taxon>Chitinophagaceae</taxon>
        <taxon>Paraflavitalea</taxon>
    </lineage>
</organism>
<proteinExistence type="predicted"/>
<protein>
    <submittedName>
        <fullName evidence="1">Uncharacterized protein</fullName>
    </submittedName>
</protein>
<sequence>MHFSGSKKTQNFDGNHKIVSGGAPDCSGHEKGFNSVLVMALLLGIEYTLLTESDNPKEVTPLVCDADKR</sequence>
<evidence type="ECO:0000313" key="1">
    <source>
        <dbReference type="EMBL" id="AXY76132.1"/>
    </source>
</evidence>
<reference evidence="1 2" key="1">
    <citation type="submission" date="2018-09" db="EMBL/GenBank/DDBJ databases">
        <title>Genome sequencing of strain 6GH32-13.</title>
        <authorList>
            <person name="Weon H.-Y."/>
            <person name="Heo J."/>
            <person name="Kwon S.-W."/>
        </authorList>
    </citation>
    <scope>NUCLEOTIDE SEQUENCE [LARGE SCALE GENOMIC DNA]</scope>
    <source>
        <strain evidence="1 2">5GH32-13</strain>
    </source>
</reference>
<gene>
    <name evidence="1" type="ORF">D3H65_20010</name>
</gene>
<accession>A0A3B7MNQ8</accession>
<dbReference type="EMBL" id="CP032157">
    <property type="protein sequence ID" value="AXY76132.1"/>
    <property type="molecule type" value="Genomic_DNA"/>
</dbReference>
<evidence type="ECO:0000313" key="2">
    <source>
        <dbReference type="Proteomes" id="UP000263900"/>
    </source>
</evidence>